<dbReference type="PROSITE" id="PS00794">
    <property type="entry name" value="HPPK"/>
    <property type="match status" value="1"/>
</dbReference>
<reference evidence="11 12" key="1">
    <citation type="submission" date="2020-08" db="EMBL/GenBank/DDBJ databases">
        <title>Genome public.</title>
        <authorList>
            <person name="Liu C."/>
            <person name="Sun Q."/>
        </authorList>
    </citation>
    <scope>NUCLEOTIDE SEQUENCE [LARGE SCALE GENOMIC DNA]</scope>
    <source>
        <strain evidence="11 12">BX17</strain>
    </source>
</reference>
<dbReference type="CDD" id="cd00483">
    <property type="entry name" value="HPPK"/>
    <property type="match status" value="1"/>
</dbReference>
<keyword evidence="6 11" id="KW-0418">Kinase</keyword>
<keyword evidence="8 9" id="KW-0289">Folate biosynthesis</keyword>
<dbReference type="CDD" id="cd00534">
    <property type="entry name" value="DHNA_DHNTPE"/>
    <property type="match status" value="1"/>
</dbReference>
<evidence type="ECO:0000259" key="10">
    <source>
        <dbReference type="PROSITE" id="PS00794"/>
    </source>
</evidence>
<dbReference type="PANTHER" id="PTHR43071">
    <property type="entry name" value="2-AMINO-4-HYDROXY-6-HYDROXYMETHYLDIHYDROPTERIDINE PYROPHOSPHOKINASE"/>
    <property type="match status" value="1"/>
</dbReference>
<dbReference type="Gene3D" id="3.30.1130.10">
    <property type="match status" value="1"/>
</dbReference>
<feature type="domain" description="7,8-dihydro-6-hydroxymethylpterin-pyrophosphokinase" evidence="10">
    <location>
        <begin position="211"/>
        <end position="222"/>
    </location>
</feature>
<accession>A0A8I0AIS0</accession>
<dbReference type="Pfam" id="PF02152">
    <property type="entry name" value="FolB"/>
    <property type="match status" value="1"/>
</dbReference>
<keyword evidence="4 11" id="KW-0808">Transferase</keyword>
<dbReference type="EC" id="2.7.6.3" evidence="9"/>
<keyword evidence="9" id="KW-0456">Lyase</keyword>
<keyword evidence="5" id="KW-0547">Nucleotide-binding</keyword>
<dbReference type="InterPro" id="IPR043133">
    <property type="entry name" value="GTP-CH-I_C/QueF"/>
</dbReference>
<evidence type="ECO:0000256" key="8">
    <source>
        <dbReference type="ARBA" id="ARBA00022909"/>
    </source>
</evidence>
<evidence type="ECO:0000256" key="6">
    <source>
        <dbReference type="ARBA" id="ARBA00022777"/>
    </source>
</evidence>
<dbReference type="Gene3D" id="3.30.70.560">
    <property type="entry name" value="7,8-Dihydro-6-hydroxymethylpterin-pyrophosphokinase HPPK"/>
    <property type="match status" value="1"/>
</dbReference>
<name>A0A8I0AIS0_9FIRM</name>
<dbReference type="GO" id="GO:0003848">
    <property type="term" value="F:2-amino-4-hydroxy-6-hydroxymethyldihydropteridine diphosphokinase activity"/>
    <property type="evidence" value="ECO:0007669"/>
    <property type="project" value="UniProtKB-EC"/>
</dbReference>
<comment type="catalytic activity">
    <reaction evidence="1">
        <text>6-hydroxymethyl-7,8-dihydropterin + ATP = (7,8-dihydropterin-6-yl)methyl diphosphate + AMP + H(+)</text>
        <dbReference type="Rhea" id="RHEA:11412"/>
        <dbReference type="ChEBI" id="CHEBI:15378"/>
        <dbReference type="ChEBI" id="CHEBI:30616"/>
        <dbReference type="ChEBI" id="CHEBI:44841"/>
        <dbReference type="ChEBI" id="CHEBI:72950"/>
        <dbReference type="ChEBI" id="CHEBI:456215"/>
        <dbReference type="EC" id="2.7.6.3"/>
    </reaction>
</comment>
<dbReference type="PANTHER" id="PTHR43071:SF1">
    <property type="entry name" value="2-AMINO-4-HYDROXY-6-HYDROXYMETHYLDIHYDROPTERIDINE PYROPHOSPHOKINASE"/>
    <property type="match status" value="1"/>
</dbReference>
<dbReference type="GO" id="GO:0016301">
    <property type="term" value="F:kinase activity"/>
    <property type="evidence" value="ECO:0007669"/>
    <property type="project" value="UniProtKB-KW"/>
</dbReference>
<dbReference type="SUPFAM" id="SSF55083">
    <property type="entry name" value="6-hydroxymethyl-7,8-dihydropterin pyrophosphokinase, HPPK"/>
    <property type="match status" value="1"/>
</dbReference>
<evidence type="ECO:0000313" key="12">
    <source>
        <dbReference type="Proteomes" id="UP000652847"/>
    </source>
</evidence>
<evidence type="ECO:0000256" key="9">
    <source>
        <dbReference type="RuleBase" id="RU362079"/>
    </source>
</evidence>
<dbReference type="UniPathway" id="UPA00077">
    <property type="reaction ID" value="UER00154"/>
</dbReference>
<dbReference type="NCBIfam" id="TIGR01498">
    <property type="entry name" value="folK"/>
    <property type="match status" value="1"/>
</dbReference>
<dbReference type="InterPro" id="IPR000550">
    <property type="entry name" value="Hppk"/>
</dbReference>
<comment type="similarity">
    <text evidence="9">Belongs to the DHNA family.</text>
</comment>
<dbReference type="Pfam" id="PF01288">
    <property type="entry name" value="HPPK"/>
    <property type="match status" value="1"/>
</dbReference>
<evidence type="ECO:0000256" key="4">
    <source>
        <dbReference type="ARBA" id="ARBA00022679"/>
    </source>
</evidence>
<protein>
    <recommendedName>
        <fullName evidence="9">Bifunctional folate synthesis protein</fullName>
    </recommendedName>
    <domain>
        <recommendedName>
            <fullName evidence="9">Dihydroneopterin aldolase</fullName>
            <shortName evidence="9">DHNA</shortName>
            <ecNumber evidence="9">4.1.2.25</ecNumber>
        </recommendedName>
        <alternativeName>
            <fullName evidence="9">7,8-dihydroneopterin aldolase</fullName>
        </alternativeName>
    </domain>
    <domain>
        <recommendedName>
            <fullName evidence="9">2-amino-4-hydroxy-6-hydroxymethyldihydropteridine pyrophosphokinase</fullName>
            <ecNumber evidence="9">2.7.6.3</ecNumber>
        </recommendedName>
        <alternativeName>
            <fullName evidence="9">6-hydroxymethyl-7,8-dihydropterin pyrophosphokinase</fullName>
            <shortName evidence="9">PPPK</shortName>
        </alternativeName>
        <alternativeName>
            <fullName evidence="9">7,8-dihydro-6-hydroxymethylpterin pyrophosphokinase</fullName>
            <shortName evidence="9">HPPK</shortName>
        </alternativeName>
    </domain>
</protein>
<dbReference type="GO" id="GO:0005524">
    <property type="term" value="F:ATP binding"/>
    <property type="evidence" value="ECO:0007669"/>
    <property type="project" value="UniProtKB-KW"/>
</dbReference>
<dbReference type="SMART" id="SM00905">
    <property type="entry name" value="FolB"/>
    <property type="match status" value="1"/>
</dbReference>
<evidence type="ECO:0000256" key="3">
    <source>
        <dbReference type="ARBA" id="ARBA00009640"/>
    </source>
</evidence>
<keyword evidence="7" id="KW-0067">ATP-binding</keyword>
<dbReference type="InterPro" id="IPR006157">
    <property type="entry name" value="FolB_dom"/>
</dbReference>
<dbReference type="InterPro" id="IPR006156">
    <property type="entry name" value="Dihydroneopterin_aldolase"/>
</dbReference>
<dbReference type="EC" id="4.1.2.25" evidence="9"/>
<comment type="pathway">
    <text evidence="2">Cofactor biosynthesis; tetrahydrofolate biosynthesis; 2-amino-4-hydroxy-6-hydroxymethyl-7,8-dihydropteridine diphosphate from 7,8-dihydroneopterin triphosphate: step 4/4.</text>
</comment>
<evidence type="ECO:0000256" key="7">
    <source>
        <dbReference type="ARBA" id="ARBA00022840"/>
    </source>
</evidence>
<dbReference type="GO" id="GO:0046654">
    <property type="term" value="P:tetrahydrofolate biosynthetic process"/>
    <property type="evidence" value="ECO:0007669"/>
    <property type="project" value="UniProtKB-UniRule"/>
</dbReference>
<evidence type="ECO:0000256" key="2">
    <source>
        <dbReference type="ARBA" id="ARBA00005051"/>
    </source>
</evidence>
<dbReference type="NCBIfam" id="TIGR00526">
    <property type="entry name" value="folB_dom"/>
    <property type="match status" value="1"/>
</dbReference>
<sequence length="275" mass="31413">MEKTRLDKIEIKELEVFANHGVYPEENILGQKFVISATLFTSTRQAGVTDDLSASINYGEVSHMITDFTRKHTFKLLEALAENLAEMLLCTLKGLEMVTLKIEKPWAPVGLPLKTVSVEITRKWHTAYIAFGSNMGDKRQFIDNGIRGLSQTKGCRIEAVSDYLITEPYGVIDQDEFLNGALKMRTLLTPEELLERLHQLEQEANRERIIHWGPRTLDLDILFYDQEIIDSPTLHIPHTDLQNRTFVLIPMNQIAPYLRHPVLNQTISQLLDSLS</sequence>
<keyword evidence="12" id="KW-1185">Reference proteome</keyword>
<comment type="catalytic activity">
    <reaction evidence="9">
        <text>7,8-dihydroneopterin = 6-hydroxymethyl-7,8-dihydropterin + glycolaldehyde</text>
        <dbReference type="Rhea" id="RHEA:10540"/>
        <dbReference type="ChEBI" id="CHEBI:17001"/>
        <dbReference type="ChEBI" id="CHEBI:17071"/>
        <dbReference type="ChEBI" id="CHEBI:44841"/>
        <dbReference type="EC" id="4.1.2.25"/>
    </reaction>
</comment>
<organism evidence="11 12">
    <name type="scientific">Blautia segnis</name>
    <dbReference type="NCBI Taxonomy" id="2763030"/>
    <lineage>
        <taxon>Bacteria</taxon>
        <taxon>Bacillati</taxon>
        <taxon>Bacillota</taxon>
        <taxon>Clostridia</taxon>
        <taxon>Lachnospirales</taxon>
        <taxon>Lachnospiraceae</taxon>
        <taxon>Blautia</taxon>
    </lineage>
</organism>
<comment type="caution">
    <text evidence="11">The sequence shown here is derived from an EMBL/GenBank/DDBJ whole genome shotgun (WGS) entry which is preliminary data.</text>
</comment>
<dbReference type="GO" id="GO:0046656">
    <property type="term" value="P:folic acid biosynthetic process"/>
    <property type="evidence" value="ECO:0007669"/>
    <property type="project" value="UniProtKB-UniRule"/>
</dbReference>
<dbReference type="RefSeq" id="WP_186901273.1">
    <property type="nucleotide sequence ID" value="NZ_JACOOT010000019.1"/>
</dbReference>
<dbReference type="InterPro" id="IPR035907">
    <property type="entry name" value="Hppk_sf"/>
</dbReference>
<dbReference type="GO" id="GO:0004150">
    <property type="term" value="F:dihydroneopterin aldolase activity"/>
    <property type="evidence" value="ECO:0007669"/>
    <property type="project" value="UniProtKB-UniRule"/>
</dbReference>
<evidence type="ECO:0000256" key="5">
    <source>
        <dbReference type="ARBA" id="ARBA00022741"/>
    </source>
</evidence>
<evidence type="ECO:0000256" key="1">
    <source>
        <dbReference type="ARBA" id="ARBA00000198"/>
    </source>
</evidence>
<comment type="pathway">
    <text evidence="9">Cofactor biosynthesis; tetrahydrofolate biosynthesis; 2-amino-4-hydroxy-6-hydroxymethyl-7,8-dihydropteridine diphosphate from 7,8-dihydroneopterin triphosphate: step 3/4.</text>
</comment>
<comment type="function">
    <text evidence="9">Catalyzes the conversion of 7,8-dihydroneopterin to 6-hydroxymethyl-7,8-dihydropterin.</text>
</comment>
<proteinExistence type="inferred from homology"/>
<dbReference type="Proteomes" id="UP000652847">
    <property type="component" value="Unassembled WGS sequence"/>
</dbReference>
<dbReference type="EMBL" id="JACOOT010000019">
    <property type="protein sequence ID" value="MBC5651104.1"/>
    <property type="molecule type" value="Genomic_DNA"/>
</dbReference>
<dbReference type="AlphaFoldDB" id="A0A8I0AIS0"/>
<evidence type="ECO:0000313" key="11">
    <source>
        <dbReference type="EMBL" id="MBC5651104.1"/>
    </source>
</evidence>
<comment type="similarity">
    <text evidence="3">In the N-terminal section; belongs to the DHNA family.</text>
</comment>
<gene>
    <name evidence="11" type="primary">folK</name>
    <name evidence="11" type="ORF">H8S54_08290</name>
</gene>
<dbReference type="SUPFAM" id="SSF55620">
    <property type="entry name" value="Tetrahydrobiopterin biosynthesis enzymes-like"/>
    <property type="match status" value="1"/>
</dbReference>
<dbReference type="NCBIfam" id="TIGR00525">
    <property type="entry name" value="folB"/>
    <property type="match status" value="1"/>
</dbReference>